<feature type="transmembrane region" description="Helical" evidence="1">
    <location>
        <begin position="75"/>
        <end position="95"/>
    </location>
</feature>
<keyword evidence="1" id="KW-1133">Transmembrane helix</keyword>
<keyword evidence="1" id="KW-0812">Transmembrane</keyword>
<gene>
    <name evidence="2" type="ORF">KC19_7G089200</name>
</gene>
<organism evidence="2 3">
    <name type="scientific">Ceratodon purpureus</name>
    <name type="common">Fire moss</name>
    <name type="synonym">Dicranum purpureum</name>
    <dbReference type="NCBI Taxonomy" id="3225"/>
    <lineage>
        <taxon>Eukaryota</taxon>
        <taxon>Viridiplantae</taxon>
        <taxon>Streptophyta</taxon>
        <taxon>Embryophyta</taxon>
        <taxon>Bryophyta</taxon>
        <taxon>Bryophytina</taxon>
        <taxon>Bryopsida</taxon>
        <taxon>Dicranidae</taxon>
        <taxon>Pseudoditrichales</taxon>
        <taxon>Ditrichaceae</taxon>
        <taxon>Ceratodon</taxon>
    </lineage>
</organism>
<evidence type="ECO:0000256" key="1">
    <source>
        <dbReference type="SAM" id="Phobius"/>
    </source>
</evidence>
<sequence>MLSRFGFRLLGELYVIPAMVFVSFLGHVSRDDEGKVVDSSIFYFLQLLLLEFSGDAEIAVVWVACVYFRVTVAPLFVVLEFLCFFLQGQMSNLIVSVDGVAFTACEGVFIVFCCALGGVCCSAISVVANCDLFQGLGYLFYSNSVCTLGLESFQLSPLFLRAGSYQSS</sequence>
<dbReference type="Proteomes" id="UP000822688">
    <property type="component" value="Chromosome 7"/>
</dbReference>
<keyword evidence="1" id="KW-0472">Membrane</keyword>
<name>A0A8T0H6E3_CERPU</name>
<proteinExistence type="predicted"/>
<feature type="transmembrane region" description="Helical" evidence="1">
    <location>
        <begin position="107"/>
        <end position="128"/>
    </location>
</feature>
<reference evidence="2" key="1">
    <citation type="submission" date="2020-06" db="EMBL/GenBank/DDBJ databases">
        <title>WGS assembly of Ceratodon purpureus strain R40.</title>
        <authorList>
            <person name="Carey S.B."/>
            <person name="Jenkins J."/>
            <person name="Shu S."/>
            <person name="Lovell J.T."/>
            <person name="Sreedasyam A."/>
            <person name="Maumus F."/>
            <person name="Tiley G.P."/>
            <person name="Fernandez-Pozo N."/>
            <person name="Barry K."/>
            <person name="Chen C."/>
            <person name="Wang M."/>
            <person name="Lipzen A."/>
            <person name="Daum C."/>
            <person name="Saski C.A."/>
            <person name="Payton A.C."/>
            <person name="Mcbreen J.C."/>
            <person name="Conrad R.E."/>
            <person name="Kollar L.M."/>
            <person name="Olsson S."/>
            <person name="Huttunen S."/>
            <person name="Landis J.B."/>
            <person name="Wickett N.J."/>
            <person name="Johnson M.G."/>
            <person name="Rensing S.A."/>
            <person name="Grimwood J."/>
            <person name="Schmutz J."/>
            <person name="Mcdaniel S.F."/>
        </authorList>
    </citation>
    <scope>NUCLEOTIDE SEQUENCE</scope>
    <source>
        <strain evidence="2">R40</strain>
    </source>
</reference>
<dbReference type="EMBL" id="CM026428">
    <property type="protein sequence ID" value="KAG0566810.1"/>
    <property type="molecule type" value="Genomic_DNA"/>
</dbReference>
<evidence type="ECO:0000313" key="2">
    <source>
        <dbReference type="EMBL" id="KAG0566810.1"/>
    </source>
</evidence>
<feature type="transmembrane region" description="Helical" evidence="1">
    <location>
        <begin position="41"/>
        <end position="68"/>
    </location>
</feature>
<evidence type="ECO:0000313" key="3">
    <source>
        <dbReference type="Proteomes" id="UP000822688"/>
    </source>
</evidence>
<feature type="transmembrane region" description="Helical" evidence="1">
    <location>
        <begin position="12"/>
        <end position="29"/>
    </location>
</feature>
<comment type="caution">
    <text evidence="2">The sequence shown here is derived from an EMBL/GenBank/DDBJ whole genome shotgun (WGS) entry which is preliminary data.</text>
</comment>
<accession>A0A8T0H6E3</accession>
<keyword evidence="3" id="KW-1185">Reference proteome</keyword>
<dbReference type="AlphaFoldDB" id="A0A8T0H6E3"/>
<protein>
    <submittedName>
        <fullName evidence="2">Uncharacterized protein</fullName>
    </submittedName>
</protein>